<proteinExistence type="predicted"/>
<protein>
    <submittedName>
        <fullName evidence="1">Uncharacterized protein</fullName>
    </submittedName>
</protein>
<keyword evidence="2" id="KW-1185">Reference proteome</keyword>
<organism evidence="1 2">
    <name type="scientific">Planomonospora corallina</name>
    <dbReference type="NCBI Taxonomy" id="1806052"/>
    <lineage>
        <taxon>Bacteria</taxon>
        <taxon>Bacillati</taxon>
        <taxon>Actinomycetota</taxon>
        <taxon>Actinomycetes</taxon>
        <taxon>Streptosporangiales</taxon>
        <taxon>Streptosporangiaceae</taxon>
        <taxon>Planomonospora</taxon>
    </lineage>
</organism>
<dbReference type="Proteomes" id="UP001595850">
    <property type="component" value="Unassembled WGS sequence"/>
</dbReference>
<evidence type="ECO:0000313" key="2">
    <source>
        <dbReference type="Proteomes" id="UP001595850"/>
    </source>
</evidence>
<evidence type="ECO:0000313" key="1">
    <source>
        <dbReference type="EMBL" id="MFC4057523.1"/>
    </source>
</evidence>
<dbReference type="RefSeq" id="WP_377285535.1">
    <property type="nucleotide sequence ID" value="NZ_JBHSBM010000010.1"/>
</dbReference>
<comment type="caution">
    <text evidence="1">The sequence shown here is derived from an EMBL/GenBank/DDBJ whole genome shotgun (WGS) entry which is preliminary data.</text>
</comment>
<name>A0ABV8I557_9ACTN</name>
<dbReference type="EMBL" id="JBHSBM010000010">
    <property type="protein sequence ID" value="MFC4057523.1"/>
    <property type="molecule type" value="Genomic_DNA"/>
</dbReference>
<reference evidence="2" key="1">
    <citation type="journal article" date="2019" name="Int. J. Syst. Evol. Microbiol.">
        <title>The Global Catalogue of Microorganisms (GCM) 10K type strain sequencing project: providing services to taxonomists for standard genome sequencing and annotation.</title>
        <authorList>
            <consortium name="The Broad Institute Genomics Platform"/>
            <consortium name="The Broad Institute Genome Sequencing Center for Infectious Disease"/>
            <person name="Wu L."/>
            <person name="Ma J."/>
        </authorList>
    </citation>
    <scope>NUCLEOTIDE SEQUENCE [LARGE SCALE GENOMIC DNA]</scope>
    <source>
        <strain evidence="2">TBRC 4489</strain>
    </source>
</reference>
<gene>
    <name evidence="1" type="ORF">ACFOWE_04420</name>
</gene>
<accession>A0ABV8I557</accession>
<sequence>MKEIRRDDDGALLGYIRQVDGGWQPLTVFGHPLGAPGAEEDASGEVHRTGLDVLMRPWEFFEGGRWYRCVILEAAADAVRVRPADPDYPGDAYTLVLERPGPNTLRPEQ</sequence>